<evidence type="ECO:0000313" key="2">
    <source>
        <dbReference type="Proteomes" id="UP000593562"/>
    </source>
</evidence>
<dbReference type="AlphaFoldDB" id="A0A7J7CMM1"/>
<sequence>MCPVVRDEGIVRGVNTVVGILRELVSNRVEMKNQLEQCGVRATEELVDEVLSRVKFDMGIDEFHSLLSALCRYKNVEDAEHLMFVIKMFFYLYEEL</sequence>
<organism evidence="1 2">
    <name type="scientific">Tripterygium wilfordii</name>
    <name type="common">Thunder God vine</name>
    <dbReference type="NCBI Taxonomy" id="458696"/>
    <lineage>
        <taxon>Eukaryota</taxon>
        <taxon>Viridiplantae</taxon>
        <taxon>Streptophyta</taxon>
        <taxon>Embryophyta</taxon>
        <taxon>Tracheophyta</taxon>
        <taxon>Spermatophyta</taxon>
        <taxon>Magnoliopsida</taxon>
        <taxon>eudicotyledons</taxon>
        <taxon>Gunneridae</taxon>
        <taxon>Pentapetalae</taxon>
        <taxon>rosids</taxon>
        <taxon>fabids</taxon>
        <taxon>Celastrales</taxon>
        <taxon>Celastraceae</taxon>
        <taxon>Tripterygium</taxon>
    </lineage>
</organism>
<dbReference type="Proteomes" id="UP000593562">
    <property type="component" value="Unassembled WGS sequence"/>
</dbReference>
<dbReference type="EMBL" id="JAAARO010000015">
    <property type="protein sequence ID" value="KAF5735258.1"/>
    <property type="molecule type" value="Genomic_DNA"/>
</dbReference>
<comment type="caution">
    <text evidence="1">The sequence shown here is derived from an EMBL/GenBank/DDBJ whole genome shotgun (WGS) entry which is preliminary data.</text>
</comment>
<accession>A0A7J7CMM1</accession>
<evidence type="ECO:0000313" key="1">
    <source>
        <dbReference type="EMBL" id="KAF5735258.1"/>
    </source>
</evidence>
<name>A0A7J7CMM1_TRIWF</name>
<keyword evidence="2" id="KW-1185">Reference proteome</keyword>
<proteinExistence type="predicted"/>
<dbReference type="InParanoid" id="A0A7J7CMM1"/>
<protein>
    <submittedName>
        <fullName evidence="1">Pentatricopeptide repeat-containing protein</fullName>
    </submittedName>
</protein>
<gene>
    <name evidence="1" type="ORF">HS088_TW15G00759</name>
</gene>
<reference evidence="1 2" key="1">
    <citation type="journal article" date="2020" name="Nat. Commun.">
        <title>Genome of Tripterygium wilfordii and identification of cytochrome P450 involved in triptolide biosynthesis.</title>
        <authorList>
            <person name="Tu L."/>
            <person name="Su P."/>
            <person name="Zhang Z."/>
            <person name="Gao L."/>
            <person name="Wang J."/>
            <person name="Hu T."/>
            <person name="Zhou J."/>
            <person name="Zhang Y."/>
            <person name="Zhao Y."/>
            <person name="Liu Y."/>
            <person name="Song Y."/>
            <person name="Tong Y."/>
            <person name="Lu Y."/>
            <person name="Yang J."/>
            <person name="Xu C."/>
            <person name="Jia M."/>
            <person name="Peters R.J."/>
            <person name="Huang L."/>
            <person name="Gao W."/>
        </authorList>
    </citation>
    <scope>NUCLEOTIDE SEQUENCE [LARGE SCALE GENOMIC DNA]</scope>
    <source>
        <strain evidence="2">cv. XIE 37</strain>
        <tissue evidence="1">Leaf</tissue>
    </source>
</reference>